<gene>
    <name evidence="3" type="ORF">UFOVP138_55</name>
</gene>
<protein>
    <submittedName>
        <fullName evidence="3">Uncharacterized protein</fullName>
    </submittedName>
</protein>
<organism evidence="3">
    <name type="scientific">uncultured Caudovirales phage</name>
    <dbReference type="NCBI Taxonomy" id="2100421"/>
    <lineage>
        <taxon>Viruses</taxon>
        <taxon>Duplodnaviria</taxon>
        <taxon>Heunggongvirae</taxon>
        <taxon>Uroviricota</taxon>
        <taxon>Caudoviricetes</taxon>
        <taxon>Peduoviridae</taxon>
        <taxon>Maltschvirus</taxon>
        <taxon>Maltschvirus maltsch</taxon>
    </lineage>
</organism>
<evidence type="ECO:0000256" key="2">
    <source>
        <dbReference type="SAM" id="Phobius"/>
    </source>
</evidence>
<evidence type="ECO:0000313" key="3">
    <source>
        <dbReference type="EMBL" id="CAB4132134.1"/>
    </source>
</evidence>
<feature type="transmembrane region" description="Helical" evidence="2">
    <location>
        <begin position="306"/>
        <end position="326"/>
    </location>
</feature>
<name>A0A6J5LC86_9CAUD</name>
<feature type="transmembrane region" description="Helical" evidence="2">
    <location>
        <begin position="332"/>
        <end position="350"/>
    </location>
</feature>
<dbReference type="EMBL" id="LR796256">
    <property type="protein sequence ID" value="CAB4132134.1"/>
    <property type="molecule type" value="Genomic_DNA"/>
</dbReference>
<feature type="region of interest" description="Disordered" evidence="1">
    <location>
        <begin position="1"/>
        <end position="21"/>
    </location>
</feature>
<sequence length="511" mass="55813">MGSNRSAPRQRIPSRKTRTENGRAKMTIIDTFFFLFESDAKALDKGLKDSEKGAITLAEKIKDTDGAAKSLGENFERTAKSMAGAVAGYFAAGALKSLIQDTADHTYETLQQARAMGVSTESLSAWQHAVQLSGGTAEGATHSFEGLREKFVEMSRFPGMMSGDVFMFHKLGLSAKDMHDSIKDPMIALGKLSETFGKLNTTQQLFVGKKLGFDYSTIAMLSKGRQGFDDMIAKQKELGVVTEQQALAAQRYKMAQMEVNIVLETLKRDIMSDVLPAFEWMSKKIEMATNYVRAHKEHIIGMVEGIAAGIAIFYLPAIASAVVATGLWVGELLLAAAPFIALGLAIGLVVDDFQTFERGGDSVIGKMEKNFPKAFAVMKASIIGLVNVLKELNAGLRFVGEFWTIGPSAAIKNYKEYGAKVQQDVKADYLPSIMDNAKQNIGMTNHPLSFMSSQSMMTQNQNSQRNVTVSIGDIAIQTDAKTAPDMFKFFNENIQHQVKMGLAHIDDGVAM</sequence>
<proteinExistence type="predicted"/>
<reference evidence="3" key="1">
    <citation type="submission" date="2020-04" db="EMBL/GenBank/DDBJ databases">
        <authorList>
            <person name="Chiriac C."/>
            <person name="Salcher M."/>
            <person name="Ghai R."/>
            <person name="Kavagutti S V."/>
        </authorList>
    </citation>
    <scope>NUCLEOTIDE SEQUENCE</scope>
</reference>
<accession>A0A6J5LC86</accession>
<keyword evidence="2" id="KW-0812">Transmembrane</keyword>
<keyword evidence="2" id="KW-0472">Membrane</keyword>
<keyword evidence="2" id="KW-1133">Transmembrane helix</keyword>
<evidence type="ECO:0000256" key="1">
    <source>
        <dbReference type="SAM" id="MobiDB-lite"/>
    </source>
</evidence>